<feature type="domain" description="N-acetyltransferase" evidence="1">
    <location>
        <begin position="6"/>
        <end position="134"/>
    </location>
</feature>
<accession>A0ABW2V0T4</accession>
<comment type="caution">
    <text evidence="2">The sequence shown here is derived from an EMBL/GenBank/DDBJ whole genome shotgun (WGS) entry which is preliminary data.</text>
</comment>
<dbReference type="EC" id="2.3.-.-" evidence="2"/>
<dbReference type="Proteomes" id="UP001596528">
    <property type="component" value="Unassembled WGS sequence"/>
</dbReference>
<keyword evidence="2" id="KW-0012">Acyltransferase</keyword>
<dbReference type="PANTHER" id="PTHR43233:SF1">
    <property type="entry name" value="FAMILY N-ACETYLTRANSFERASE, PUTATIVE (AFU_ORTHOLOGUE AFUA_6G03350)-RELATED"/>
    <property type="match status" value="1"/>
</dbReference>
<dbReference type="PANTHER" id="PTHR43233">
    <property type="entry name" value="FAMILY N-ACETYLTRANSFERASE, PUTATIVE (AFU_ORTHOLOGUE AFUA_6G03350)-RELATED"/>
    <property type="match status" value="1"/>
</dbReference>
<evidence type="ECO:0000313" key="2">
    <source>
        <dbReference type="EMBL" id="MFC7748848.1"/>
    </source>
</evidence>
<dbReference type="InterPro" id="IPR000182">
    <property type="entry name" value="GNAT_dom"/>
</dbReference>
<dbReference type="RefSeq" id="WP_138788805.1">
    <property type="nucleotide sequence ID" value="NZ_JBHTGQ010000004.1"/>
</dbReference>
<dbReference type="InterPro" id="IPR016181">
    <property type="entry name" value="Acyl_CoA_acyltransferase"/>
</dbReference>
<dbReference type="Gene3D" id="3.40.630.30">
    <property type="match status" value="1"/>
</dbReference>
<proteinExistence type="predicted"/>
<reference evidence="3" key="1">
    <citation type="journal article" date="2019" name="Int. J. Syst. Evol. Microbiol.">
        <title>The Global Catalogue of Microorganisms (GCM) 10K type strain sequencing project: providing services to taxonomists for standard genome sequencing and annotation.</title>
        <authorList>
            <consortium name="The Broad Institute Genomics Platform"/>
            <consortium name="The Broad Institute Genome Sequencing Center for Infectious Disease"/>
            <person name="Wu L."/>
            <person name="Ma J."/>
        </authorList>
    </citation>
    <scope>NUCLEOTIDE SEQUENCE [LARGE SCALE GENOMIC DNA]</scope>
    <source>
        <strain evidence="3">JCM 18657</strain>
    </source>
</reference>
<dbReference type="CDD" id="cd04301">
    <property type="entry name" value="NAT_SF"/>
    <property type="match status" value="1"/>
</dbReference>
<keyword evidence="2" id="KW-0808">Transferase</keyword>
<gene>
    <name evidence="2" type="ORF">ACFQWB_02665</name>
</gene>
<evidence type="ECO:0000259" key="1">
    <source>
        <dbReference type="PROSITE" id="PS51186"/>
    </source>
</evidence>
<dbReference type="InterPro" id="IPR053144">
    <property type="entry name" value="Acetyltransferase_Butenolide"/>
</dbReference>
<keyword evidence="3" id="KW-1185">Reference proteome</keyword>
<dbReference type="SUPFAM" id="SSF55729">
    <property type="entry name" value="Acyl-CoA N-acyltransferases (Nat)"/>
    <property type="match status" value="1"/>
</dbReference>
<dbReference type="EMBL" id="JBHTGQ010000004">
    <property type="protein sequence ID" value="MFC7748848.1"/>
    <property type="molecule type" value="Genomic_DNA"/>
</dbReference>
<dbReference type="Pfam" id="PF13508">
    <property type="entry name" value="Acetyltransf_7"/>
    <property type="match status" value="1"/>
</dbReference>
<dbReference type="GO" id="GO:0016746">
    <property type="term" value="F:acyltransferase activity"/>
    <property type="evidence" value="ECO:0007669"/>
    <property type="project" value="UniProtKB-KW"/>
</dbReference>
<organism evidence="2 3">
    <name type="scientific">Paenibacillus thermoaerophilus</name>
    <dbReference type="NCBI Taxonomy" id="1215385"/>
    <lineage>
        <taxon>Bacteria</taxon>
        <taxon>Bacillati</taxon>
        <taxon>Bacillota</taxon>
        <taxon>Bacilli</taxon>
        <taxon>Bacillales</taxon>
        <taxon>Paenibacillaceae</taxon>
        <taxon>Paenibacillus</taxon>
    </lineage>
</organism>
<name>A0ABW2V0T4_9BACL</name>
<dbReference type="PROSITE" id="PS51186">
    <property type="entry name" value="GNAT"/>
    <property type="match status" value="1"/>
</dbReference>
<evidence type="ECO:0000313" key="3">
    <source>
        <dbReference type="Proteomes" id="UP001596528"/>
    </source>
</evidence>
<sequence>METVEYRISDNKDELDLEAICRLLAGSYWAASRPRERIVASIRNSLCFGAYAPDGRQVGFLRVVTDKATFGWVCDVIVDPEHRGRGIGKRLLAAMLDHPELQGVYLTLGTRDAHGLYEQFGFTRRELMERRRSG</sequence>
<protein>
    <submittedName>
        <fullName evidence="2">GNAT family N-acetyltransferase</fullName>
        <ecNumber evidence="2">2.3.-.-</ecNumber>
    </submittedName>
</protein>